<dbReference type="InterPro" id="IPR035965">
    <property type="entry name" value="PAS-like_dom_sf"/>
</dbReference>
<keyword evidence="6" id="KW-0067">ATP-binding</keyword>
<name>A0A418X380_9BURK</name>
<evidence type="ECO:0000259" key="11">
    <source>
        <dbReference type="PROSITE" id="PS50887"/>
    </source>
</evidence>
<dbReference type="Proteomes" id="UP000285190">
    <property type="component" value="Unassembled WGS sequence"/>
</dbReference>
<keyword evidence="8" id="KW-0812">Transmembrane</keyword>
<evidence type="ECO:0000256" key="4">
    <source>
        <dbReference type="ARBA" id="ARBA00022741"/>
    </source>
</evidence>
<dbReference type="SUPFAM" id="SSF55073">
    <property type="entry name" value="Nucleotide cyclase"/>
    <property type="match status" value="1"/>
</dbReference>
<evidence type="ECO:0000313" key="13">
    <source>
        <dbReference type="Proteomes" id="UP000285190"/>
    </source>
</evidence>
<dbReference type="PANTHER" id="PTHR44757">
    <property type="entry name" value="DIGUANYLATE CYCLASE DGCP"/>
    <property type="match status" value="1"/>
</dbReference>
<dbReference type="SUPFAM" id="SSF55785">
    <property type="entry name" value="PYP-like sensor domain (PAS domain)"/>
    <property type="match status" value="2"/>
</dbReference>
<evidence type="ECO:0000256" key="3">
    <source>
        <dbReference type="ARBA" id="ARBA00022679"/>
    </source>
</evidence>
<dbReference type="PROSITE" id="PS50113">
    <property type="entry name" value="PAC"/>
    <property type="match status" value="1"/>
</dbReference>
<dbReference type="InterPro" id="IPR000700">
    <property type="entry name" value="PAS-assoc_C"/>
</dbReference>
<keyword evidence="8" id="KW-1133">Transmembrane helix</keyword>
<dbReference type="PROSITE" id="PS50887">
    <property type="entry name" value="GGDEF"/>
    <property type="match status" value="1"/>
</dbReference>
<dbReference type="GO" id="GO:0000160">
    <property type="term" value="P:phosphorelay signal transduction system"/>
    <property type="evidence" value="ECO:0007669"/>
    <property type="project" value="UniProtKB-KW"/>
</dbReference>
<organism evidence="12 13">
    <name type="scientific">Noviherbaspirillum cavernae</name>
    <dbReference type="NCBI Taxonomy" id="2320862"/>
    <lineage>
        <taxon>Bacteria</taxon>
        <taxon>Pseudomonadati</taxon>
        <taxon>Pseudomonadota</taxon>
        <taxon>Betaproteobacteria</taxon>
        <taxon>Burkholderiales</taxon>
        <taxon>Oxalobacteraceae</taxon>
        <taxon>Noviherbaspirillum</taxon>
    </lineage>
</organism>
<keyword evidence="3" id="KW-0808">Transferase</keyword>
<dbReference type="PANTHER" id="PTHR44757:SF2">
    <property type="entry name" value="BIOFILM ARCHITECTURE MAINTENANCE PROTEIN MBAA"/>
    <property type="match status" value="1"/>
</dbReference>
<dbReference type="GO" id="GO:0006355">
    <property type="term" value="P:regulation of DNA-templated transcription"/>
    <property type="evidence" value="ECO:0007669"/>
    <property type="project" value="InterPro"/>
</dbReference>
<dbReference type="CDD" id="cd12914">
    <property type="entry name" value="PDC1_DGC_like"/>
    <property type="match status" value="1"/>
</dbReference>
<feature type="domain" description="PAS" evidence="9">
    <location>
        <begin position="385"/>
        <end position="439"/>
    </location>
</feature>
<dbReference type="InterPro" id="IPR029787">
    <property type="entry name" value="Nucleotide_cyclase"/>
</dbReference>
<proteinExistence type="predicted"/>
<feature type="transmembrane region" description="Helical" evidence="8">
    <location>
        <begin position="307"/>
        <end position="326"/>
    </location>
</feature>
<dbReference type="CDD" id="cd00130">
    <property type="entry name" value="PAS"/>
    <property type="match status" value="1"/>
</dbReference>
<evidence type="ECO:0000256" key="6">
    <source>
        <dbReference type="ARBA" id="ARBA00022840"/>
    </source>
</evidence>
<dbReference type="InterPro" id="IPR000160">
    <property type="entry name" value="GGDEF_dom"/>
</dbReference>
<dbReference type="InterPro" id="IPR000014">
    <property type="entry name" value="PAS"/>
</dbReference>
<dbReference type="SMART" id="SM00267">
    <property type="entry name" value="GGDEF"/>
    <property type="match status" value="1"/>
</dbReference>
<dbReference type="InterPro" id="IPR043128">
    <property type="entry name" value="Rev_trsase/Diguanyl_cyclase"/>
</dbReference>
<dbReference type="NCBIfam" id="TIGR00229">
    <property type="entry name" value="sensory_box"/>
    <property type="match status" value="2"/>
</dbReference>
<dbReference type="Gene3D" id="3.30.70.270">
    <property type="match status" value="1"/>
</dbReference>
<dbReference type="Pfam" id="PF08448">
    <property type="entry name" value="PAS_4"/>
    <property type="match status" value="1"/>
</dbReference>
<evidence type="ECO:0000256" key="8">
    <source>
        <dbReference type="SAM" id="Phobius"/>
    </source>
</evidence>
<feature type="domain" description="GGDEF" evidence="11">
    <location>
        <begin position="669"/>
        <end position="802"/>
    </location>
</feature>
<dbReference type="InterPro" id="IPR013656">
    <property type="entry name" value="PAS_4"/>
</dbReference>
<dbReference type="GO" id="GO:0005524">
    <property type="term" value="F:ATP binding"/>
    <property type="evidence" value="ECO:0007669"/>
    <property type="project" value="UniProtKB-KW"/>
</dbReference>
<dbReference type="Pfam" id="PF00989">
    <property type="entry name" value="PAS"/>
    <property type="match status" value="1"/>
</dbReference>
<evidence type="ECO:0000256" key="2">
    <source>
        <dbReference type="ARBA" id="ARBA00022553"/>
    </source>
</evidence>
<keyword evidence="2" id="KW-0597">Phosphoprotein</keyword>
<evidence type="ECO:0000259" key="10">
    <source>
        <dbReference type="PROSITE" id="PS50113"/>
    </source>
</evidence>
<accession>A0A418X380</accession>
<evidence type="ECO:0000256" key="5">
    <source>
        <dbReference type="ARBA" id="ARBA00022777"/>
    </source>
</evidence>
<keyword evidence="13" id="KW-1185">Reference proteome</keyword>
<reference evidence="12 13" key="1">
    <citation type="submission" date="2018-09" db="EMBL/GenBank/DDBJ databases">
        <authorList>
            <person name="Zhu H."/>
        </authorList>
    </citation>
    <scope>NUCLEOTIDE SEQUENCE [LARGE SCALE GENOMIC DNA]</scope>
    <source>
        <strain evidence="12 13">K2R10-39</strain>
    </source>
</reference>
<keyword evidence="7" id="KW-0902">Two-component regulatory system</keyword>
<keyword evidence="5" id="KW-0418">Kinase</keyword>
<dbReference type="AlphaFoldDB" id="A0A418X380"/>
<dbReference type="InterPro" id="IPR013767">
    <property type="entry name" value="PAS_fold"/>
</dbReference>
<evidence type="ECO:0000256" key="1">
    <source>
        <dbReference type="ARBA" id="ARBA00004370"/>
    </source>
</evidence>
<dbReference type="EMBL" id="QYUN01000002">
    <property type="protein sequence ID" value="RJG06875.1"/>
    <property type="molecule type" value="Genomic_DNA"/>
</dbReference>
<dbReference type="SUPFAM" id="SSF103190">
    <property type="entry name" value="Sensory domain-like"/>
    <property type="match status" value="1"/>
</dbReference>
<dbReference type="InterPro" id="IPR052155">
    <property type="entry name" value="Biofilm_reg_signaling"/>
</dbReference>
<dbReference type="NCBIfam" id="TIGR00254">
    <property type="entry name" value="GGDEF"/>
    <property type="match status" value="1"/>
</dbReference>
<dbReference type="SMART" id="SM00091">
    <property type="entry name" value="PAS"/>
    <property type="match status" value="2"/>
</dbReference>
<feature type="transmembrane region" description="Helical" evidence="8">
    <location>
        <begin position="29"/>
        <end position="52"/>
    </location>
</feature>
<evidence type="ECO:0000256" key="7">
    <source>
        <dbReference type="ARBA" id="ARBA00023012"/>
    </source>
</evidence>
<dbReference type="CDD" id="cd01949">
    <property type="entry name" value="GGDEF"/>
    <property type="match status" value="1"/>
</dbReference>
<dbReference type="GO" id="GO:0016020">
    <property type="term" value="C:membrane"/>
    <property type="evidence" value="ECO:0007669"/>
    <property type="project" value="UniProtKB-SubCell"/>
</dbReference>
<comment type="caution">
    <text evidence="12">The sequence shown here is derived from an EMBL/GenBank/DDBJ whole genome shotgun (WGS) entry which is preliminary data.</text>
</comment>
<feature type="domain" description="PAC" evidence="10">
    <location>
        <begin position="463"/>
        <end position="513"/>
    </location>
</feature>
<feature type="domain" description="PAS" evidence="9">
    <location>
        <begin position="514"/>
        <end position="584"/>
    </location>
</feature>
<dbReference type="FunFam" id="3.30.70.270:FF:000001">
    <property type="entry name" value="Diguanylate cyclase domain protein"/>
    <property type="match status" value="1"/>
</dbReference>
<comment type="subcellular location">
    <subcellularLocation>
        <location evidence="1">Membrane</location>
    </subcellularLocation>
</comment>
<protein>
    <submittedName>
        <fullName evidence="12">Diguanylate cyclase</fullName>
    </submittedName>
</protein>
<evidence type="ECO:0000259" key="9">
    <source>
        <dbReference type="PROSITE" id="PS50112"/>
    </source>
</evidence>
<dbReference type="Pfam" id="PF00990">
    <property type="entry name" value="GGDEF"/>
    <property type="match status" value="1"/>
</dbReference>
<dbReference type="GO" id="GO:0016301">
    <property type="term" value="F:kinase activity"/>
    <property type="evidence" value="ECO:0007669"/>
    <property type="project" value="UniProtKB-KW"/>
</dbReference>
<dbReference type="PROSITE" id="PS50112">
    <property type="entry name" value="PAS"/>
    <property type="match status" value="2"/>
</dbReference>
<sequence length="802" mass="88979">MTDNSRSFREGNGMSLRAHYGRLSLKLKLALSVSSVMLVIVITTTALALWILHNDIYRSASDVQNVLIESAVKDLDEKILLRKETLALNAGVLIRDVLPNSRELDAHFVSRPAIRSMFDVIFVADKNGKIVLDMPMRHGLRGSSIAQREYFKTVMATNAPVISEPISGKASFEPSIVFASPLRNPDGKVIGMLGGILYLSKPNFLSAMGTARIGTDGYFYLVTKGGNPTFIMHAERDRIMTRAPDASVNPHLAQALQGFEGTVESVNSRGLEALFSYRSLRSVPWVLSAVYPTAEAYAAMRQRDSQILGFGVLLAFVCGAAIWWFAGRLLAPLDQLRNAMQANDGTSDALTEAARVESRELAEVIHAYTTLMENKLASEAALRQSEDRIRGIIMRAPDAFIGIDAHGIITAWNRQAEETFGWDRDEVIGKNLANLLIPEAMRERHNAGMAGFVGTGQGPVVNNRVEVMALHRNGMEIPVELSVVAVRNGDKYVANAFLRNISERKSAEQKLAASEKRLRAITDNLPVLISYLDREQRYRFINATYESWLNIDASRIIGRRIGEIVSENWYEQLRPHMEQALDGNAARFEIETETGGIMRHLQTIYIPHHEEDGSVAGVYTLTTDVSALKAVEKQLTLLARFDSLTGLPNRRHFDEKLNEAIARSDRTGNPMALMYLDIDHFKEINDTLGHAAGDDILKQFGGRLKDSVRVTDTVARLAGDEFVIILEVLRTVEEAELVARKIVLAMCKNFEMENASLQVTTSIGVAFRERKDLPAAELLALADRALYQAKDAGRNTFHVLTS</sequence>
<gene>
    <name evidence="12" type="ORF">D3870_13490</name>
</gene>
<keyword evidence="8" id="KW-0472">Membrane</keyword>
<dbReference type="CDD" id="cd18774">
    <property type="entry name" value="PDC2_HK_sensor"/>
    <property type="match status" value="1"/>
</dbReference>
<dbReference type="InterPro" id="IPR029151">
    <property type="entry name" value="Sensor-like_sf"/>
</dbReference>
<dbReference type="Gene3D" id="3.30.450.20">
    <property type="entry name" value="PAS domain"/>
    <property type="match status" value="3"/>
</dbReference>
<keyword evidence="4" id="KW-0547">Nucleotide-binding</keyword>
<evidence type="ECO:0000313" key="12">
    <source>
        <dbReference type="EMBL" id="RJG06875.1"/>
    </source>
</evidence>